<dbReference type="Gene3D" id="2.60.40.2470">
    <property type="entry name" value="SoxY domain"/>
    <property type="match status" value="1"/>
</dbReference>
<feature type="signal peptide" evidence="1">
    <location>
        <begin position="1"/>
        <end position="27"/>
    </location>
</feature>
<dbReference type="SUPFAM" id="SSF81296">
    <property type="entry name" value="E set domains"/>
    <property type="match status" value="1"/>
</dbReference>
<dbReference type="AlphaFoldDB" id="A0AAW4YS78"/>
<evidence type="ECO:0000313" key="5">
    <source>
        <dbReference type="Proteomes" id="UP001320178"/>
    </source>
</evidence>
<dbReference type="Proteomes" id="UP001320178">
    <property type="component" value="Unassembled WGS sequence"/>
</dbReference>
<accession>A0AAW4YS78</accession>
<keyword evidence="1" id="KW-0732">Signal</keyword>
<dbReference type="Gene3D" id="2.60.40.10">
    <property type="entry name" value="Immunoglobulins"/>
    <property type="match status" value="1"/>
</dbReference>
<evidence type="ECO:0000259" key="2">
    <source>
        <dbReference type="Pfam" id="PF08770"/>
    </source>
</evidence>
<reference evidence="4" key="1">
    <citation type="submission" date="2020-05" db="EMBL/GenBank/DDBJ databases">
        <authorList>
            <person name="Wang L."/>
            <person name="Shao Z."/>
        </authorList>
    </citation>
    <scope>NUCLEOTIDE SEQUENCE</scope>
    <source>
        <strain evidence="4">MCCC 1A05776</strain>
    </source>
</reference>
<feature type="domain" description="Sulphur oxidation protein SoxZ" evidence="2">
    <location>
        <begin position="185"/>
        <end position="259"/>
    </location>
</feature>
<dbReference type="RefSeq" id="WP_234239408.1">
    <property type="nucleotide sequence ID" value="NZ_JABFTS010000003.1"/>
</dbReference>
<dbReference type="InterPro" id="IPR032711">
    <property type="entry name" value="SoxY"/>
</dbReference>
<dbReference type="InterPro" id="IPR013783">
    <property type="entry name" value="Ig-like_fold"/>
</dbReference>
<proteinExistence type="predicted"/>
<feature type="chain" id="PRO_5043980611" evidence="1">
    <location>
        <begin position="28"/>
        <end position="267"/>
    </location>
</feature>
<dbReference type="InterPro" id="IPR030831">
    <property type="entry name" value="Fuse-rel_SoxYZ"/>
</dbReference>
<dbReference type="InterPro" id="IPR014756">
    <property type="entry name" value="Ig_E-set"/>
</dbReference>
<dbReference type="Pfam" id="PF13501">
    <property type="entry name" value="SoxY"/>
    <property type="match status" value="1"/>
</dbReference>
<protein>
    <submittedName>
        <fullName evidence="4">Quinoprotein dehydrogenase-associated SoxYZ-like carrier</fullName>
    </submittedName>
</protein>
<evidence type="ECO:0000259" key="3">
    <source>
        <dbReference type="Pfam" id="PF13501"/>
    </source>
</evidence>
<dbReference type="InterPro" id="IPR038162">
    <property type="entry name" value="SoxY_sf"/>
</dbReference>
<dbReference type="NCBIfam" id="TIGR04557">
    <property type="entry name" value="fuse_rel_SoxYZ"/>
    <property type="match status" value="1"/>
</dbReference>
<organism evidence="4 5">
    <name type="scientific">Billgrantia desiderata</name>
    <dbReference type="NCBI Taxonomy" id="52021"/>
    <lineage>
        <taxon>Bacteria</taxon>
        <taxon>Pseudomonadati</taxon>
        <taxon>Pseudomonadota</taxon>
        <taxon>Gammaproteobacteria</taxon>
        <taxon>Oceanospirillales</taxon>
        <taxon>Halomonadaceae</taxon>
        <taxon>Billgrantia</taxon>
    </lineage>
</organism>
<evidence type="ECO:0000256" key="1">
    <source>
        <dbReference type="SAM" id="SignalP"/>
    </source>
</evidence>
<gene>
    <name evidence="4" type="ORF">HOP61_10755</name>
</gene>
<dbReference type="EMBL" id="JABFTS010000003">
    <property type="protein sequence ID" value="MCE8051774.1"/>
    <property type="molecule type" value="Genomic_DNA"/>
</dbReference>
<dbReference type="Pfam" id="PF08770">
    <property type="entry name" value="SoxZ"/>
    <property type="match status" value="1"/>
</dbReference>
<dbReference type="InterPro" id="IPR014880">
    <property type="entry name" value="SoxZ_dom"/>
</dbReference>
<comment type="caution">
    <text evidence="4">The sequence shown here is derived from an EMBL/GenBank/DDBJ whole genome shotgun (WGS) entry which is preliminary data.</text>
</comment>
<sequence length="267" mass="29025">MPRLLPESCRCVWLLALAWLTVTPVAAEVPEDPFRSPMWDYNLARYLGEGADIRHSDTVVLKAPPFAEDATQVPLTVDLSAFPHAVQEVIAWVDLNPVPHLFTLRPEAADIRTVALNFRIQQASTVRAAVRDDQDTWHIGSVHVEAAGGGCTAPSATASNPDWANSFGQVRGALFSPADGMAGSRLKAQVMHPMDSGMVANIPRFNIESVELRHTASQQRLASMSLSESASENPLFVFDLEHDDAPAGITLLLRDNGGNLIESRLGR</sequence>
<name>A0AAW4YS78_9GAMM</name>
<feature type="domain" description="Ig-like SoxY" evidence="3">
    <location>
        <begin position="45"/>
        <end position="151"/>
    </location>
</feature>
<evidence type="ECO:0000313" key="4">
    <source>
        <dbReference type="EMBL" id="MCE8051774.1"/>
    </source>
</evidence>
<reference evidence="4" key="2">
    <citation type="journal article" date="2021" name="Front. Microbiol.">
        <title>Aerobic Denitrification and Heterotrophic Sulfur Oxidation in the Genus Halomonas Revealed by Six Novel Species Characterizations and Genome-Based Analysis.</title>
        <authorList>
            <person name="Wang L."/>
            <person name="Shao Z."/>
        </authorList>
    </citation>
    <scope>NUCLEOTIDE SEQUENCE</scope>
    <source>
        <strain evidence="4">MCCC 1A05776</strain>
    </source>
</reference>